<dbReference type="eggNOG" id="COG2963">
    <property type="taxonomic scope" value="Bacteria"/>
</dbReference>
<dbReference type="Proteomes" id="UP000028922">
    <property type="component" value="Unassembled WGS sequence"/>
</dbReference>
<evidence type="ECO:0008006" key="3">
    <source>
        <dbReference type="Google" id="ProtNLM"/>
    </source>
</evidence>
<sequence>MSPKKLIDDDKQEILKLYRQTAETTSTLAHRYGVSSSTISRFLKNTLSDIEYEELIQQKRLARTSKIQNNTGETKKSNYKITKLFPESEKDDVNTCITESLSENIPNDLSAKPKPITVKHIPNLLLSLEKTEVVEEESDELENLDVVTLEEMLGEDLECNYEDWDEEDEDSSEDDKNYDESLSTNGNIRVLPLSDAILPKTCYLVIDRSAELIARPLKEFAHLGQIPVSEIQQRTLPVFDNHRFARRFSNRSQRVIKIPDSRLLYKTCSYLQAKGITRIFVDGQIYSLDIEK</sequence>
<dbReference type="Gene3D" id="1.10.10.60">
    <property type="entry name" value="Homeodomain-like"/>
    <property type="match status" value="1"/>
</dbReference>
<evidence type="ECO:0000313" key="2">
    <source>
        <dbReference type="Proteomes" id="UP000028922"/>
    </source>
</evidence>
<accession>A0A086CFY9</accession>
<evidence type="ECO:0000313" key="1">
    <source>
        <dbReference type="EMBL" id="KFF41103.1"/>
    </source>
</evidence>
<name>A0A086CFY9_9CHRO</name>
<reference evidence="1 2" key="1">
    <citation type="submission" date="2014-08" db="EMBL/GenBank/DDBJ databases">
        <title>Comparative genomics reveals surprising divergence of two closely related strains of uncultivated UCYN-A cyanobacteria.</title>
        <authorList>
            <person name="Bombar D."/>
            <person name="Heller P."/>
            <person name="Sanchez-Baracaldo P."/>
            <person name="Carter B.J."/>
            <person name="Zert J.P."/>
        </authorList>
    </citation>
    <scope>NUCLEOTIDE SEQUENCE [LARGE SCALE GENOMIC DNA]</scope>
</reference>
<dbReference type="EMBL" id="JPSP01000014">
    <property type="protein sequence ID" value="KFF41103.1"/>
    <property type="molecule type" value="Genomic_DNA"/>
</dbReference>
<dbReference type="STRING" id="1527444.ucyna2_01093"/>
<gene>
    <name evidence="1" type="ORF">ucyna2_01093</name>
</gene>
<organism evidence="1 2">
    <name type="scientific">Candidatus Atelocyanobacterium thalassa isolate SIO64986</name>
    <dbReference type="NCBI Taxonomy" id="1527444"/>
    <lineage>
        <taxon>Bacteria</taxon>
        <taxon>Bacillati</taxon>
        <taxon>Cyanobacteriota</taxon>
        <taxon>Cyanophyceae</taxon>
        <taxon>Oscillatoriophycideae</taxon>
        <taxon>Chroococcales</taxon>
        <taxon>Aphanothecaceae</taxon>
        <taxon>Candidatus Atelocyanobacterium</taxon>
        <taxon>Candidatus Atelocyanobacterium thalassae</taxon>
    </lineage>
</organism>
<proteinExistence type="predicted"/>
<dbReference type="AlphaFoldDB" id="A0A086CFY9"/>
<dbReference type="PATRIC" id="fig|1527444.3.peg.1044"/>
<comment type="caution">
    <text evidence="1">The sequence shown here is derived from an EMBL/GenBank/DDBJ whole genome shotgun (WGS) entry which is preliminary data.</text>
</comment>
<protein>
    <recommendedName>
        <fullName evidence="3">Transposase</fullName>
    </recommendedName>
</protein>